<accession>A0AAE0VPW1</accession>
<reference evidence="5" key="3">
    <citation type="submission" date="2023-05" db="EMBL/GenBank/DDBJ databases">
        <authorList>
            <person name="Smith C.H."/>
        </authorList>
    </citation>
    <scope>NUCLEOTIDE SEQUENCE</scope>
    <source>
        <strain evidence="5">CHS0354</strain>
        <tissue evidence="5">Mantle</tissue>
    </source>
</reference>
<protein>
    <submittedName>
        <fullName evidence="5">Uncharacterized protein</fullName>
    </submittedName>
</protein>
<keyword evidence="2" id="KW-0479">Metal-binding</keyword>
<dbReference type="SUPFAM" id="SSF51182">
    <property type="entry name" value="RmlC-like cupins"/>
    <property type="match status" value="1"/>
</dbReference>
<dbReference type="GO" id="GO:0046429">
    <property type="term" value="F:4-hydroxy-3-methylbut-2-en-1-yl diphosphate synthase activity (ferredoxin)"/>
    <property type="evidence" value="ECO:0007669"/>
    <property type="project" value="InterPro"/>
</dbReference>
<comment type="cofactor">
    <cofactor evidence="1">
        <name>[4Fe-4S] cluster</name>
        <dbReference type="ChEBI" id="CHEBI:49883"/>
    </cofactor>
</comment>
<dbReference type="PANTHER" id="PTHR30454">
    <property type="entry name" value="4-HYDROXY-3-METHYLBUT-2-EN-1-YL DIPHOSPHATE SYNTHASE"/>
    <property type="match status" value="1"/>
</dbReference>
<sequence length="287" mass="33367">MYGYILDKANARMWKPLRKTWRRIKTALKNLSVPDKVCLCTHMKTYKLWTCGHNVYRLKETTNKLSDGEFQLPSALHIMDDYINCTDYEVRRPALPPEVANTDEKKSRHVILIFHRIHLLFLLLNMQDFDIRPWGNYLVLSDKPGYKVKRITVSPADGLVSSGIKKRQEHWYVIEGAGQVTLGKSKFRYPRRQRGYSSGSDLAGVPEIRRLMHEEGIAVPLVADIHFAPHLAVDACEFFEKIRINPGNFSDRPKNSSERSKQHFDIEEGREKLRERIRKLVPALKKI</sequence>
<dbReference type="InterPro" id="IPR058578">
    <property type="entry name" value="IspG_TIM"/>
</dbReference>
<keyword evidence="6" id="KW-1185">Reference proteome</keyword>
<organism evidence="5 6">
    <name type="scientific">Potamilus streckersoni</name>
    <dbReference type="NCBI Taxonomy" id="2493646"/>
    <lineage>
        <taxon>Eukaryota</taxon>
        <taxon>Metazoa</taxon>
        <taxon>Spiralia</taxon>
        <taxon>Lophotrochozoa</taxon>
        <taxon>Mollusca</taxon>
        <taxon>Bivalvia</taxon>
        <taxon>Autobranchia</taxon>
        <taxon>Heteroconchia</taxon>
        <taxon>Palaeoheterodonta</taxon>
        <taxon>Unionida</taxon>
        <taxon>Unionoidea</taxon>
        <taxon>Unionidae</taxon>
        <taxon>Ambleminae</taxon>
        <taxon>Lampsilini</taxon>
        <taxon>Potamilus</taxon>
    </lineage>
</organism>
<keyword evidence="2" id="KW-0004">4Fe-4S</keyword>
<dbReference type="Proteomes" id="UP001195483">
    <property type="component" value="Unassembled WGS sequence"/>
</dbReference>
<dbReference type="AlphaFoldDB" id="A0AAE0VPW1"/>
<dbReference type="Pfam" id="PF01050">
    <property type="entry name" value="MannoseP_isomer"/>
    <property type="match status" value="1"/>
</dbReference>
<proteinExistence type="predicted"/>
<keyword evidence="2" id="KW-0411">Iron-sulfur</keyword>
<dbReference type="InterPro" id="IPR011051">
    <property type="entry name" value="RmlC_Cupin_sf"/>
</dbReference>
<evidence type="ECO:0000259" key="3">
    <source>
        <dbReference type="Pfam" id="PF01050"/>
    </source>
</evidence>
<reference evidence="5" key="1">
    <citation type="journal article" date="2021" name="Genome Biol. Evol.">
        <title>A High-Quality Reference Genome for a Parasitic Bivalve with Doubly Uniparental Inheritance (Bivalvia: Unionida).</title>
        <authorList>
            <person name="Smith C.H."/>
        </authorList>
    </citation>
    <scope>NUCLEOTIDE SEQUENCE</scope>
    <source>
        <strain evidence="5">CHS0354</strain>
    </source>
</reference>
<dbReference type="Gene3D" id="3.20.20.20">
    <property type="entry name" value="Dihydropteroate synthase-like"/>
    <property type="match status" value="1"/>
</dbReference>
<dbReference type="InterPro" id="IPR004588">
    <property type="entry name" value="IspG_bac-typ"/>
</dbReference>
<dbReference type="GO" id="GO:0051539">
    <property type="term" value="F:4 iron, 4 sulfur cluster binding"/>
    <property type="evidence" value="ECO:0007669"/>
    <property type="project" value="UniProtKB-KW"/>
</dbReference>
<comment type="caution">
    <text evidence="5">The sequence shown here is derived from an EMBL/GenBank/DDBJ whole genome shotgun (WGS) entry which is preliminary data.</text>
</comment>
<dbReference type="GO" id="GO:0005976">
    <property type="term" value="P:polysaccharide metabolic process"/>
    <property type="evidence" value="ECO:0007669"/>
    <property type="project" value="InterPro"/>
</dbReference>
<gene>
    <name evidence="5" type="ORF">CHS0354_013148</name>
</gene>
<keyword evidence="2" id="KW-0408">Iron</keyword>
<dbReference type="Pfam" id="PF04551">
    <property type="entry name" value="GcpE"/>
    <property type="match status" value="1"/>
</dbReference>
<feature type="domain" description="IspG TIM-barrel" evidence="4">
    <location>
        <begin position="215"/>
        <end position="257"/>
    </location>
</feature>
<evidence type="ECO:0000313" key="6">
    <source>
        <dbReference type="Proteomes" id="UP001195483"/>
    </source>
</evidence>
<feature type="domain" description="Mannose-6-phosphate isomerase type II C-terminal" evidence="3">
    <location>
        <begin position="131"/>
        <end position="189"/>
    </location>
</feature>
<dbReference type="PANTHER" id="PTHR30454:SF0">
    <property type="entry name" value="4-HYDROXY-3-METHYLBUT-2-EN-1-YL DIPHOSPHATE SYNTHASE (FERREDOXIN), CHLOROPLASTIC"/>
    <property type="match status" value="1"/>
</dbReference>
<dbReference type="InterPro" id="IPR001538">
    <property type="entry name" value="Man6P_isomerase-2_C"/>
</dbReference>
<evidence type="ECO:0000313" key="5">
    <source>
        <dbReference type="EMBL" id="KAK3586198.1"/>
    </source>
</evidence>
<evidence type="ECO:0000256" key="2">
    <source>
        <dbReference type="ARBA" id="ARBA00022485"/>
    </source>
</evidence>
<dbReference type="GO" id="GO:0016114">
    <property type="term" value="P:terpenoid biosynthetic process"/>
    <property type="evidence" value="ECO:0007669"/>
    <property type="project" value="InterPro"/>
</dbReference>
<reference evidence="5" key="2">
    <citation type="journal article" date="2021" name="Genome Biol. Evol.">
        <title>Developing a high-quality reference genome for a parasitic bivalve with doubly uniparental inheritance (Bivalvia: Unionida).</title>
        <authorList>
            <person name="Smith C.H."/>
        </authorList>
    </citation>
    <scope>NUCLEOTIDE SEQUENCE</scope>
    <source>
        <strain evidence="5">CHS0354</strain>
        <tissue evidence="5">Mantle</tissue>
    </source>
</reference>
<dbReference type="InterPro" id="IPR011005">
    <property type="entry name" value="Dihydropteroate_synth-like_sf"/>
</dbReference>
<dbReference type="EMBL" id="JAEAOA010000799">
    <property type="protein sequence ID" value="KAK3586198.1"/>
    <property type="molecule type" value="Genomic_DNA"/>
</dbReference>
<evidence type="ECO:0000256" key="1">
    <source>
        <dbReference type="ARBA" id="ARBA00001966"/>
    </source>
</evidence>
<evidence type="ECO:0000259" key="4">
    <source>
        <dbReference type="Pfam" id="PF04551"/>
    </source>
</evidence>
<name>A0AAE0VPW1_9BIVA</name>
<dbReference type="GO" id="GO:0016779">
    <property type="term" value="F:nucleotidyltransferase activity"/>
    <property type="evidence" value="ECO:0007669"/>
    <property type="project" value="InterPro"/>
</dbReference>